<dbReference type="InterPro" id="IPR005900">
    <property type="entry name" value="6-phosphogluconolactonase_DevB"/>
</dbReference>
<dbReference type="PANTHER" id="PTHR11054">
    <property type="entry name" value="6-PHOSPHOGLUCONOLACTONASE"/>
    <property type="match status" value="1"/>
</dbReference>
<accession>A0ABM6RS41</accession>
<keyword evidence="7" id="KW-0378">Hydrolase</keyword>
<keyword evidence="10" id="KW-1185">Reference proteome</keyword>
<comment type="pathway">
    <text evidence="3 7">Carbohydrate degradation; pentose phosphate pathway; D-ribulose 5-phosphate from D-glucose 6-phosphate (oxidative stage): step 2/3.</text>
</comment>
<dbReference type="InterPro" id="IPR037171">
    <property type="entry name" value="NagB/RpiA_transferase-like"/>
</dbReference>
<comment type="function">
    <text evidence="2 7">Hydrolysis of 6-phosphogluconolactone to 6-phosphogluconate.</text>
</comment>
<dbReference type="PANTHER" id="PTHR11054:SF0">
    <property type="entry name" value="6-PHOSPHOGLUCONOLACTONASE"/>
    <property type="match status" value="1"/>
</dbReference>
<dbReference type="EC" id="3.1.1.31" evidence="5 7"/>
<evidence type="ECO:0000256" key="2">
    <source>
        <dbReference type="ARBA" id="ARBA00002681"/>
    </source>
</evidence>
<dbReference type="NCBIfam" id="TIGR01198">
    <property type="entry name" value="pgl"/>
    <property type="match status" value="1"/>
</dbReference>
<dbReference type="Pfam" id="PF01182">
    <property type="entry name" value="Glucosamine_iso"/>
    <property type="match status" value="1"/>
</dbReference>
<evidence type="ECO:0000313" key="10">
    <source>
        <dbReference type="Proteomes" id="UP000325292"/>
    </source>
</evidence>
<organism evidence="9 10">
    <name type="scientific">Sulfobacillus thermotolerans</name>
    <dbReference type="NCBI Taxonomy" id="338644"/>
    <lineage>
        <taxon>Bacteria</taxon>
        <taxon>Bacillati</taxon>
        <taxon>Bacillota</taxon>
        <taxon>Clostridia</taxon>
        <taxon>Eubacteriales</taxon>
        <taxon>Clostridiales Family XVII. Incertae Sedis</taxon>
        <taxon>Sulfobacillus</taxon>
    </lineage>
</organism>
<dbReference type="InterPro" id="IPR039104">
    <property type="entry name" value="6PGL"/>
</dbReference>
<name>A0ABM6RS41_9FIRM</name>
<dbReference type="SUPFAM" id="SSF100950">
    <property type="entry name" value="NagB/RpiA/CoA transferase-like"/>
    <property type="match status" value="1"/>
</dbReference>
<evidence type="ECO:0000256" key="4">
    <source>
        <dbReference type="ARBA" id="ARBA00010662"/>
    </source>
</evidence>
<dbReference type="InterPro" id="IPR006148">
    <property type="entry name" value="Glc/Gal-6P_isomerase"/>
</dbReference>
<evidence type="ECO:0000256" key="6">
    <source>
        <dbReference type="ARBA" id="ARBA00020337"/>
    </source>
</evidence>
<comment type="similarity">
    <text evidence="4 7">Belongs to the glucosamine/galactosamine-6-phosphate isomerase family. 6-phosphogluconolactonase subfamily.</text>
</comment>
<evidence type="ECO:0000256" key="3">
    <source>
        <dbReference type="ARBA" id="ARBA00004961"/>
    </source>
</evidence>
<evidence type="ECO:0000313" key="9">
    <source>
        <dbReference type="EMBL" id="AUW94092.1"/>
    </source>
</evidence>
<dbReference type="CDD" id="cd01400">
    <property type="entry name" value="6PGL"/>
    <property type="match status" value="1"/>
</dbReference>
<protein>
    <recommendedName>
        <fullName evidence="6 7">6-phosphogluconolactonase</fullName>
        <shortName evidence="7">6PGL</shortName>
        <ecNumber evidence="5 7">3.1.1.31</ecNumber>
    </recommendedName>
</protein>
<dbReference type="EMBL" id="CP019454">
    <property type="protein sequence ID" value="AUW94092.1"/>
    <property type="molecule type" value="Genomic_DNA"/>
</dbReference>
<gene>
    <name evidence="7" type="primary">pgl</name>
    <name evidence="9" type="ORF">BXT84_09115</name>
</gene>
<evidence type="ECO:0000256" key="5">
    <source>
        <dbReference type="ARBA" id="ARBA00013198"/>
    </source>
</evidence>
<feature type="domain" description="Glucosamine/galactosamine-6-phosphate isomerase" evidence="8">
    <location>
        <begin position="14"/>
        <end position="229"/>
    </location>
</feature>
<evidence type="ECO:0000256" key="1">
    <source>
        <dbReference type="ARBA" id="ARBA00000832"/>
    </source>
</evidence>
<evidence type="ECO:0000259" key="8">
    <source>
        <dbReference type="Pfam" id="PF01182"/>
    </source>
</evidence>
<proteinExistence type="inferred from homology"/>
<dbReference type="Gene3D" id="3.40.50.1360">
    <property type="match status" value="1"/>
</dbReference>
<reference evidence="9 10" key="1">
    <citation type="journal article" date="2019" name="Sci. Rep.">
        <title>Sulfobacillus thermotolerans: new insights into resistance and metabolic capacities of acidophilic chemolithotrophs.</title>
        <authorList>
            <person name="Panyushkina A.E."/>
            <person name="Babenko V.V."/>
            <person name="Nikitina A.S."/>
            <person name="Selezneva O.V."/>
            <person name="Tsaplina I.A."/>
            <person name="Letarova M.A."/>
            <person name="Kostryukova E.S."/>
            <person name="Letarov A.V."/>
        </authorList>
    </citation>
    <scope>NUCLEOTIDE SEQUENCE [LARGE SCALE GENOMIC DNA]</scope>
    <source>
        <strain evidence="9 10">Kr1</strain>
    </source>
</reference>
<evidence type="ECO:0000256" key="7">
    <source>
        <dbReference type="RuleBase" id="RU365095"/>
    </source>
</evidence>
<sequence>MSDPILHVGPTTPDTIHDLAQWLCQEAELAIRDRGRFLLALSGGSTPRQLYTLLAEPSWQQRLDWAHTLVFFSDERDVPPTHPDSNFKMASDALLSHLNPVPQAIYRWHTEYSPAMALADYRHHLTLDNTLPVPPTLDVVLLGVGPEGHTASLFPDRPVLDSEDIVSHTYVPTHNSWRYTFTLPLLNASRHIAFLVTGSEKQEIIDQIFTHQAPVPASMIHPVPGDVHWFLDSASAQRLNPNILPS</sequence>
<dbReference type="Proteomes" id="UP000325292">
    <property type="component" value="Chromosome"/>
</dbReference>
<comment type="catalytic activity">
    <reaction evidence="1 7">
        <text>6-phospho-D-glucono-1,5-lactone + H2O = 6-phospho-D-gluconate + H(+)</text>
        <dbReference type="Rhea" id="RHEA:12556"/>
        <dbReference type="ChEBI" id="CHEBI:15377"/>
        <dbReference type="ChEBI" id="CHEBI:15378"/>
        <dbReference type="ChEBI" id="CHEBI:57955"/>
        <dbReference type="ChEBI" id="CHEBI:58759"/>
        <dbReference type="EC" id="3.1.1.31"/>
    </reaction>
</comment>